<sequence length="31" mass="3642">MHHEGDLSGNFYVAHKDSQEGVPWLLNREFQ</sequence>
<evidence type="ECO:0000313" key="1">
    <source>
        <dbReference type="EMBL" id="VVD26860.1"/>
    </source>
</evidence>
<dbReference type="KEGG" id="pdio:PDMSB3_0398"/>
<gene>
    <name evidence="1" type="ORF">PDMSB3_0398</name>
</gene>
<dbReference type="EMBL" id="LR699553">
    <property type="protein sequence ID" value="VVD26860.1"/>
    <property type="molecule type" value="Genomic_DNA"/>
</dbReference>
<proteinExistence type="predicted"/>
<keyword evidence="2" id="KW-1185">Reference proteome</keyword>
<accession>A0A5Q4YUC4</accession>
<protein>
    <submittedName>
        <fullName evidence="1">Uncharacterized protein</fullName>
    </submittedName>
</protein>
<evidence type="ECO:0000313" key="2">
    <source>
        <dbReference type="Proteomes" id="UP000325811"/>
    </source>
</evidence>
<name>A0A5Q4YUC4_9BURK</name>
<dbReference type="AlphaFoldDB" id="A0A5Q4YUC4"/>
<reference evidence="1 2" key="1">
    <citation type="submission" date="2019-08" db="EMBL/GenBank/DDBJ databases">
        <authorList>
            <person name="Herpell B J."/>
        </authorList>
    </citation>
    <scope>NUCLEOTIDE SEQUENCE [LARGE SCALE GENOMIC DNA]</scope>
    <source>
        <strain evidence="2">Msb3</strain>
    </source>
</reference>
<organism evidence="1 2">
    <name type="scientific">Paraburkholderia dioscoreae</name>
    <dbReference type="NCBI Taxonomy" id="2604047"/>
    <lineage>
        <taxon>Bacteria</taxon>
        <taxon>Pseudomonadati</taxon>
        <taxon>Pseudomonadota</taxon>
        <taxon>Betaproteobacteria</taxon>
        <taxon>Burkholderiales</taxon>
        <taxon>Burkholderiaceae</taxon>
        <taxon>Paraburkholderia</taxon>
    </lineage>
</organism>
<dbReference type="Proteomes" id="UP000325811">
    <property type="component" value="Chromosome I"/>
</dbReference>